<keyword evidence="1" id="KW-1133">Transmembrane helix</keyword>
<evidence type="ECO:0000256" key="1">
    <source>
        <dbReference type="SAM" id="Phobius"/>
    </source>
</evidence>
<keyword evidence="1" id="KW-0812">Transmembrane</keyword>
<accession>A0A0R1LWJ8</accession>
<evidence type="ECO:0000313" key="2">
    <source>
        <dbReference type="EMBL" id="KRK97572.1"/>
    </source>
</evidence>
<gene>
    <name evidence="2" type="ORF">FD04_GL001605</name>
</gene>
<dbReference type="PATRIC" id="fig|1423776.4.peg.1625"/>
<feature type="transmembrane region" description="Helical" evidence="1">
    <location>
        <begin position="12"/>
        <end position="32"/>
    </location>
</feature>
<name>A0A0R1LWJ8_9LACO</name>
<keyword evidence="3" id="KW-1185">Reference proteome</keyword>
<feature type="transmembrane region" description="Helical" evidence="1">
    <location>
        <begin position="99"/>
        <end position="120"/>
    </location>
</feature>
<comment type="caution">
    <text evidence="2">The sequence shown here is derived from an EMBL/GenBank/DDBJ whole genome shotgun (WGS) entry which is preliminary data.</text>
</comment>
<keyword evidence="1" id="KW-0472">Membrane</keyword>
<protein>
    <submittedName>
        <fullName evidence="2">Uncharacterized protein</fullName>
    </submittedName>
</protein>
<dbReference type="EMBL" id="AZEE01000029">
    <property type="protein sequence ID" value="KRK97572.1"/>
    <property type="molecule type" value="Genomic_DNA"/>
</dbReference>
<sequence length="130" mass="15057">MEEKVMVDWQYGNYNLLFWVLTIVCLFPMTLIKDWQLSIGYVIVVIAVLWASSAWFERRHPKYQQRNRTTTISHIRGYSATVCVIILIGIMVLDENAYQGAQFLLVFTLVGIPNIVAAYFSKLINSFDNE</sequence>
<proteinExistence type="predicted"/>
<dbReference type="Proteomes" id="UP000051160">
    <property type="component" value="Unassembled WGS sequence"/>
</dbReference>
<feature type="transmembrane region" description="Helical" evidence="1">
    <location>
        <begin position="38"/>
        <end position="56"/>
    </location>
</feature>
<reference evidence="2 3" key="1">
    <citation type="journal article" date="2015" name="Genome Announc.">
        <title>Expanding the biotechnology potential of lactobacilli through comparative genomics of 213 strains and associated genera.</title>
        <authorList>
            <person name="Sun Z."/>
            <person name="Harris H.M."/>
            <person name="McCann A."/>
            <person name="Guo C."/>
            <person name="Argimon S."/>
            <person name="Zhang W."/>
            <person name="Yang X."/>
            <person name="Jeffery I.B."/>
            <person name="Cooney J.C."/>
            <person name="Kagawa T.F."/>
            <person name="Liu W."/>
            <person name="Song Y."/>
            <person name="Salvetti E."/>
            <person name="Wrobel A."/>
            <person name="Rasinkangas P."/>
            <person name="Parkhill J."/>
            <person name="Rea M.C."/>
            <person name="O'Sullivan O."/>
            <person name="Ritari J."/>
            <person name="Douillard F.P."/>
            <person name="Paul Ross R."/>
            <person name="Yang R."/>
            <person name="Briner A.E."/>
            <person name="Felis G.E."/>
            <person name="de Vos W.M."/>
            <person name="Barrangou R."/>
            <person name="Klaenhammer T.R."/>
            <person name="Caufield P.W."/>
            <person name="Cui Y."/>
            <person name="Zhang H."/>
            <person name="O'Toole P.W."/>
        </authorList>
    </citation>
    <scope>NUCLEOTIDE SEQUENCE [LARGE SCALE GENOMIC DNA]</scope>
    <source>
        <strain evidence="2 3">DSM 19909</strain>
    </source>
</reference>
<feature type="transmembrane region" description="Helical" evidence="1">
    <location>
        <begin position="77"/>
        <end position="93"/>
    </location>
</feature>
<evidence type="ECO:0000313" key="3">
    <source>
        <dbReference type="Proteomes" id="UP000051160"/>
    </source>
</evidence>
<dbReference type="AlphaFoldDB" id="A0A0R1LWJ8"/>
<dbReference type="STRING" id="1423776.FD04_GL001605"/>
<organism evidence="2 3">
    <name type="scientific">Secundilactobacillus odoratitofui DSM 19909 = JCM 15043</name>
    <dbReference type="NCBI Taxonomy" id="1423776"/>
    <lineage>
        <taxon>Bacteria</taxon>
        <taxon>Bacillati</taxon>
        <taxon>Bacillota</taxon>
        <taxon>Bacilli</taxon>
        <taxon>Lactobacillales</taxon>
        <taxon>Lactobacillaceae</taxon>
        <taxon>Secundilactobacillus</taxon>
    </lineage>
</organism>